<evidence type="ECO:0000259" key="2">
    <source>
        <dbReference type="SMART" id="SM00382"/>
    </source>
</evidence>
<dbReference type="SUPFAM" id="SSF52540">
    <property type="entry name" value="P-loop containing nucleoside triphosphate hydrolases"/>
    <property type="match status" value="1"/>
</dbReference>
<dbReference type="Pfam" id="PF13476">
    <property type="entry name" value="AAA_23"/>
    <property type="match status" value="1"/>
</dbReference>
<dbReference type="RefSeq" id="WP_230065697.1">
    <property type="nucleotide sequence ID" value="NZ_BAABLL010000010.1"/>
</dbReference>
<reference evidence="4" key="1">
    <citation type="journal article" date="2019" name="Int. J. Syst. Evol. Microbiol.">
        <title>The Global Catalogue of Microorganisms (GCM) 10K type strain sequencing project: providing services to taxonomists for standard genome sequencing and annotation.</title>
        <authorList>
            <consortium name="The Broad Institute Genomics Platform"/>
            <consortium name="The Broad Institute Genome Sequencing Center for Infectious Disease"/>
            <person name="Wu L."/>
            <person name="Ma J."/>
        </authorList>
    </citation>
    <scope>NUCLEOTIDE SEQUENCE [LARGE SCALE GENOMIC DNA]</scope>
    <source>
        <strain evidence="4">CGMCC 1.10698</strain>
    </source>
</reference>
<dbReference type="Gene3D" id="3.40.50.300">
    <property type="entry name" value="P-loop containing nucleotide triphosphate hydrolases"/>
    <property type="match status" value="2"/>
</dbReference>
<dbReference type="EMBL" id="JBHSCQ010000022">
    <property type="protein sequence ID" value="MFC4267096.1"/>
    <property type="molecule type" value="Genomic_DNA"/>
</dbReference>
<dbReference type="InterPro" id="IPR027417">
    <property type="entry name" value="P-loop_NTPase"/>
</dbReference>
<keyword evidence="1" id="KW-0742">SOS response</keyword>
<dbReference type="PANTHER" id="PTHR32182:SF23">
    <property type="entry name" value="ATP BINDING PROTEIN"/>
    <property type="match status" value="1"/>
</dbReference>
<evidence type="ECO:0000313" key="3">
    <source>
        <dbReference type="EMBL" id="MFC4267096.1"/>
    </source>
</evidence>
<keyword evidence="4" id="KW-1185">Reference proteome</keyword>
<organism evidence="3 4">
    <name type="scientific">Arthrobacter cryoconiti</name>
    <dbReference type="NCBI Taxonomy" id="748907"/>
    <lineage>
        <taxon>Bacteria</taxon>
        <taxon>Bacillati</taxon>
        <taxon>Actinomycetota</taxon>
        <taxon>Actinomycetes</taxon>
        <taxon>Micrococcales</taxon>
        <taxon>Micrococcaceae</taxon>
        <taxon>Arthrobacter</taxon>
    </lineage>
</organism>
<dbReference type="PANTHER" id="PTHR32182">
    <property type="entry name" value="DNA REPLICATION AND REPAIR PROTEIN RECF"/>
    <property type="match status" value="1"/>
</dbReference>
<dbReference type="InterPro" id="IPR003959">
    <property type="entry name" value="ATPase_AAA_core"/>
</dbReference>
<proteinExistence type="predicted"/>
<gene>
    <name evidence="3" type="ORF">ACFOW9_15920</name>
</gene>
<evidence type="ECO:0000313" key="4">
    <source>
        <dbReference type="Proteomes" id="UP001595773"/>
    </source>
</evidence>
<name>A0ABV8R3R9_9MICC</name>
<dbReference type="InterPro" id="IPR003593">
    <property type="entry name" value="AAA+_ATPase"/>
</dbReference>
<dbReference type="Pfam" id="PF13304">
    <property type="entry name" value="AAA_21"/>
    <property type="match status" value="1"/>
</dbReference>
<accession>A0ABV8R3R9</accession>
<protein>
    <submittedName>
        <fullName evidence="3">AAA family ATPase</fullName>
    </submittedName>
</protein>
<keyword evidence="1" id="KW-0227">DNA damage</keyword>
<feature type="domain" description="AAA+ ATPase" evidence="2">
    <location>
        <begin position="28"/>
        <end position="376"/>
    </location>
</feature>
<sequence>MTELGGWHINTLTIENFRCFDRLKIDFDKSMTVLVGVNGAGKTSILDALAVMVSTVLREFEGPGRGFSTQDAREIPYDLKSESSVARMEPVYPVSGTVHGTLSGRDYQWSRTRSSAKGRTSWSDRDSALSPDLALLWSGPDESSSDEPLLPVIALYGVERLTGVRKASGAISRSRAGAYDAALDGKSDFSRLSSFIEALTMAEFVAVRKGETAQAASNQLRAITLACNAILAETGWRNPEWSPITGEIALTHAEHGTLPLSFMSSGTKIAAGLVIDLVSRMARANPSLGADDLLARVPGIVMIDEVELHLHPTWQQRILSGLQGVFPRVQFIVTTHSPQVLSTVDATSIRIIDVAEVRGAEYAAGLRSDIILERILGTRSEPPLDINRNLDRYMDLVEAGEGETASTKKLREKLDEELGGVNNVPRLADADAFIAFYDLDD</sequence>
<dbReference type="InterPro" id="IPR038729">
    <property type="entry name" value="Rad50/SbcC_AAA"/>
</dbReference>
<dbReference type="Proteomes" id="UP001595773">
    <property type="component" value="Unassembled WGS sequence"/>
</dbReference>
<dbReference type="SMART" id="SM00382">
    <property type="entry name" value="AAA"/>
    <property type="match status" value="1"/>
</dbReference>
<comment type="caution">
    <text evidence="3">The sequence shown here is derived from an EMBL/GenBank/DDBJ whole genome shotgun (WGS) entry which is preliminary data.</text>
</comment>
<evidence type="ECO:0000256" key="1">
    <source>
        <dbReference type="ARBA" id="ARBA00023236"/>
    </source>
</evidence>